<dbReference type="InterPro" id="IPR001628">
    <property type="entry name" value="Znf_hrmn_rcpt"/>
</dbReference>
<dbReference type="GO" id="GO:0005634">
    <property type="term" value="C:nucleus"/>
    <property type="evidence" value="ECO:0007669"/>
    <property type="project" value="UniProtKB-SubCell"/>
</dbReference>
<dbReference type="SMART" id="SM00430">
    <property type="entry name" value="HOLI"/>
    <property type="match status" value="1"/>
</dbReference>
<dbReference type="PROSITE" id="PS00031">
    <property type="entry name" value="NUCLEAR_REC_DBD_1"/>
    <property type="match status" value="1"/>
</dbReference>
<dbReference type="SUPFAM" id="SSF57716">
    <property type="entry name" value="Glucocorticoid receptor-like (DNA-binding domain)"/>
    <property type="match status" value="1"/>
</dbReference>
<comment type="subcellular location">
    <subcellularLocation>
        <location evidence="1 11">Nucleus</location>
    </subcellularLocation>
</comment>
<organism evidence="15 16">
    <name type="scientific">Panagrellus redivivus</name>
    <name type="common">Microworm</name>
    <dbReference type="NCBI Taxonomy" id="6233"/>
    <lineage>
        <taxon>Eukaryota</taxon>
        <taxon>Metazoa</taxon>
        <taxon>Ecdysozoa</taxon>
        <taxon>Nematoda</taxon>
        <taxon>Chromadorea</taxon>
        <taxon>Rhabditida</taxon>
        <taxon>Tylenchina</taxon>
        <taxon>Panagrolaimomorpha</taxon>
        <taxon>Panagrolaimoidea</taxon>
        <taxon>Panagrolaimidae</taxon>
        <taxon>Panagrellus</taxon>
    </lineage>
</organism>
<comment type="similarity">
    <text evidence="2 11">Belongs to the nuclear hormone receptor family.</text>
</comment>
<dbReference type="GO" id="GO:0000978">
    <property type="term" value="F:RNA polymerase II cis-regulatory region sequence-specific DNA binding"/>
    <property type="evidence" value="ECO:0007669"/>
    <property type="project" value="InterPro"/>
</dbReference>
<evidence type="ECO:0000259" key="13">
    <source>
        <dbReference type="PROSITE" id="PS51030"/>
    </source>
</evidence>
<feature type="domain" description="NR LBD" evidence="14">
    <location>
        <begin position="191"/>
        <end position="448"/>
    </location>
</feature>
<keyword evidence="10 11" id="KW-0539">Nucleus</keyword>
<evidence type="ECO:0000256" key="10">
    <source>
        <dbReference type="ARBA" id="ARBA00023242"/>
    </source>
</evidence>
<dbReference type="Gene3D" id="3.30.50.10">
    <property type="entry name" value="Erythroid Transcription Factor GATA-1, subunit A"/>
    <property type="match status" value="1"/>
</dbReference>
<dbReference type="InterPro" id="IPR049636">
    <property type="entry name" value="HNF4-like_DBD"/>
</dbReference>
<evidence type="ECO:0000256" key="1">
    <source>
        <dbReference type="ARBA" id="ARBA00004123"/>
    </source>
</evidence>
<dbReference type="InterPro" id="IPR000536">
    <property type="entry name" value="Nucl_hrmn_rcpt_lig-bd"/>
</dbReference>
<feature type="region of interest" description="Disordered" evidence="12">
    <location>
        <begin position="92"/>
        <end position="117"/>
    </location>
</feature>
<evidence type="ECO:0000256" key="11">
    <source>
        <dbReference type="RuleBase" id="RU004334"/>
    </source>
</evidence>
<keyword evidence="4 11" id="KW-0863">Zinc-finger</keyword>
<dbReference type="CDD" id="cd06960">
    <property type="entry name" value="NR_DBD_HNF4A"/>
    <property type="match status" value="1"/>
</dbReference>
<dbReference type="Gene3D" id="1.10.565.10">
    <property type="entry name" value="Retinoid X Receptor"/>
    <property type="match status" value="1"/>
</dbReference>
<keyword evidence="8 11" id="KW-0804">Transcription</keyword>
<dbReference type="Pfam" id="PF00105">
    <property type="entry name" value="zf-C4"/>
    <property type="match status" value="1"/>
</dbReference>
<dbReference type="PROSITE" id="PS51843">
    <property type="entry name" value="NR_LBD"/>
    <property type="match status" value="1"/>
</dbReference>
<dbReference type="SMART" id="SM00399">
    <property type="entry name" value="ZnF_C4"/>
    <property type="match status" value="1"/>
</dbReference>
<reference evidence="16" key="2">
    <citation type="submission" date="2020-10" db="UniProtKB">
        <authorList>
            <consortium name="WormBaseParasite"/>
        </authorList>
    </citation>
    <scope>IDENTIFICATION</scope>
</reference>
<dbReference type="Proteomes" id="UP000492821">
    <property type="component" value="Unassembled WGS sequence"/>
</dbReference>
<evidence type="ECO:0000256" key="8">
    <source>
        <dbReference type="ARBA" id="ARBA00023163"/>
    </source>
</evidence>
<evidence type="ECO:0000256" key="2">
    <source>
        <dbReference type="ARBA" id="ARBA00005993"/>
    </source>
</evidence>
<dbReference type="PROSITE" id="PS51030">
    <property type="entry name" value="NUCLEAR_REC_DBD_2"/>
    <property type="match status" value="1"/>
</dbReference>
<evidence type="ECO:0000256" key="3">
    <source>
        <dbReference type="ARBA" id="ARBA00022723"/>
    </source>
</evidence>
<keyword evidence="3 11" id="KW-0479">Metal-binding</keyword>
<keyword evidence="5 11" id="KW-0862">Zinc</keyword>
<evidence type="ECO:0000256" key="4">
    <source>
        <dbReference type="ARBA" id="ARBA00022771"/>
    </source>
</evidence>
<dbReference type="Pfam" id="PF00104">
    <property type="entry name" value="Hormone_recep"/>
    <property type="match status" value="1"/>
</dbReference>
<dbReference type="PANTHER" id="PTHR47630">
    <property type="entry name" value="NUCLEAR HORMONE RECEPTOR FAMILY-RELATED-RELATED"/>
    <property type="match status" value="1"/>
</dbReference>
<accession>A0A7E4W5P2</accession>
<dbReference type="GO" id="GO:0003700">
    <property type="term" value="F:DNA-binding transcription factor activity"/>
    <property type="evidence" value="ECO:0007669"/>
    <property type="project" value="InterPro"/>
</dbReference>
<evidence type="ECO:0000256" key="9">
    <source>
        <dbReference type="ARBA" id="ARBA00023170"/>
    </source>
</evidence>
<evidence type="ECO:0000256" key="12">
    <source>
        <dbReference type="SAM" id="MobiDB-lite"/>
    </source>
</evidence>
<evidence type="ECO:0000256" key="5">
    <source>
        <dbReference type="ARBA" id="ARBA00022833"/>
    </source>
</evidence>
<dbReference type="InterPro" id="IPR052499">
    <property type="entry name" value="C.elegans_NHRs"/>
</dbReference>
<evidence type="ECO:0000256" key="7">
    <source>
        <dbReference type="ARBA" id="ARBA00023125"/>
    </source>
</evidence>
<evidence type="ECO:0000256" key="6">
    <source>
        <dbReference type="ARBA" id="ARBA00023015"/>
    </source>
</evidence>
<name>A0A7E4W5P2_PANRE</name>
<evidence type="ECO:0000313" key="16">
    <source>
        <dbReference type="WBParaSite" id="Pan_g7156.t1"/>
    </source>
</evidence>
<reference evidence="15" key="1">
    <citation type="journal article" date="2013" name="Genetics">
        <title>The draft genome and transcriptome of Panagrellus redivivus are shaped by the harsh demands of a free-living lifestyle.</title>
        <authorList>
            <person name="Srinivasan J."/>
            <person name="Dillman A.R."/>
            <person name="Macchietto M.G."/>
            <person name="Heikkinen L."/>
            <person name="Lakso M."/>
            <person name="Fracchia K.M."/>
            <person name="Antoshechkin I."/>
            <person name="Mortazavi A."/>
            <person name="Wong G."/>
            <person name="Sternberg P.W."/>
        </authorList>
    </citation>
    <scope>NUCLEOTIDE SEQUENCE [LARGE SCALE GENOMIC DNA]</scope>
    <source>
        <strain evidence="15">MT8872</strain>
    </source>
</reference>
<keyword evidence="9 11" id="KW-0675">Receptor</keyword>
<dbReference type="PRINTS" id="PR00047">
    <property type="entry name" value="STROIDFINGER"/>
</dbReference>
<keyword evidence="15" id="KW-1185">Reference proteome</keyword>
<feature type="domain" description="Nuclear receptor" evidence="13">
    <location>
        <begin position="9"/>
        <end position="84"/>
    </location>
</feature>
<evidence type="ECO:0000259" key="14">
    <source>
        <dbReference type="PROSITE" id="PS51843"/>
    </source>
</evidence>
<dbReference type="AlphaFoldDB" id="A0A7E4W5P2"/>
<evidence type="ECO:0000313" key="15">
    <source>
        <dbReference type="Proteomes" id="UP000492821"/>
    </source>
</evidence>
<dbReference type="WBParaSite" id="Pan_g7156.t1">
    <property type="protein sequence ID" value="Pan_g7156.t1"/>
    <property type="gene ID" value="Pan_g7156"/>
</dbReference>
<dbReference type="InterPro" id="IPR035500">
    <property type="entry name" value="NHR-like_dom_sf"/>
</dbReference>
<dbReference type="SUPFAM" id="SSF48508">
    <property type="entry name" value="Nuclear receptor ligand-binding domain"/>
    <property type="match status" value="1"/>
</dbReference>
<keyword evidence="7 11" id="KW-0238">DNA-binding</keyword>
<protein>
    <submittedName>
        <fullName evidence="16">Nuclear receptor domain-containing protein</fullName>
    </submittedName>
</protein>
<proteinExistence type="inferred from homology"/>
<dbReference type="GO" id="GO:0008270">
    <property type="term" value="F:zinc ion binding"/>
    <property type="evidence" value="ECO:0007669"/>
    <property type="project" value="UniProtKB-KW"/>
</dbReference>
<keyword evidence="6 11" id="KW-0805">Transcription regulation</keyword>
<dbReference type="InterPro" id="IPR013088">
    <property type="entry name" value="Znf_NHR/GATA"/>
</dbReference>
<sequence length="456" mass="52246">MNDHQQGGPPACLVCHDVNAAKHYGSVCCSGCKGFFRRTVRFNRKYVCVNNNTCPIKTEYRNCCRACRYSRCIKAGLNPLLVHSDRGASDRIKDAKKQAPKVKTEIPSTPPPDIKPCKQEEKTKDIVKRNAFDMDSEYEHWFALVTNGAMRLNEPNNLRLGAMKIIPEFDRNSVVSVANYFVLVERLCETFSDSDVHHLMSSEEEYSHSLDLPARLAFTKPRSISARTKLEWHGRFHTRSEFVKRMWCRIVAYYADWCNHLPELNELDERDKMILITERTVPVIDLILAFKAVQFGINGVPLSGGSYFPFDKDEQKLVDSSIQPYFHRLAKWMQIELVGPLREIGVTETEYVLLKNILFFSATSCLSAKGVETINRSRRFYRNILCKTIQNNFPDHTPDETLERVAAIMDLLPKVEQARAIEDEDFTVMTLFNIGEMKGSLSYDVHIRKGIDSLGL</sequence>